<comment type="caution">
    <text evidence="1">The sequence shown here is derived from an EMBL/GenBank/DDBJ whole genome shotgun (WGS) entry which is preliminary data.</text>
</comment>
<keyword evidence="2" id="KW-1185">Reference proteome</keyword>
<gene>
    <name evidence="1" type="ORF">AWB68_08970</name>
</gene>
<dbReference type="AlphaFoldDB" id="A0A158L6N0"/>
<evidence type="ECO:0000313" key="1">
    <source>
        <dbReference type="EMBL" id="SAL89017.1"/>
    </source>
</evidence>
<name>A0A158L6N0_9BURK</name>
<dbReference type="Proteomes" id="UP000054770">
    <property type="component" value="Unassembled WGS sequence"/>
</dbReference>
<dbReference type="EMBL" id="FCON02000647">
    <property type="protein sequence ID" value="SAL89017.1"/>
    <property type="molecule type" value="Genomic_DNA"/>
</dbReference>
<sequence>MPFVPPSVIAAFVASSYATNGFVTLPLESVFTPMSFNCLTFTASVSALPAATLASVTGVVDDVPPSVTLSCADVSYFTASVAPF</sequence>
<evidence type="ECO:0000313" key="2">
    <source>
        <dbReference type="Proteomes" id="UP000054770"/>
    </source>
</evidence>
<organism evidence="1 2">
    <name type="scientific">Caballeronia choica</name>
    <dbReference type="NCBI Taxonomy" id="326476"/>
    <lineage>
        <taxon>Bacteria</taxon>
        <taxon>Pseudomonadati</taxon>
        <taxon>Pseudomonadota</taxon>
        <taxon>Betaproteobacteria</taxon>
        <taxon>Burkholderiales</taxon>
        <taxon>Burkholderiaceae</taxon>
        <taxon>Caballeronia</taxon>
    </lineage>
</organism>
<accession>A0A158L6N0</accession>
<reference evidence="1" key="1">
    <citation type="submission" date="2016-01" db="EMBL/GenBank/DDBJ databases">
        <authorList>
            <person name="Peeters C."/>
        </authorList>
    </citation>
    <scope>NUCLEOTIDE SEQUENCE [LARGE SCALE GENOMIC DNA]</scope>
    <source>
        <strain evidence="1">LMG 22940</strain>
    </source>
</reference>
<proteinExistence type="predicted"/>
<protein>
    <submittedName>
        <fullName evidence="1">Uncharacterized protein</fullName>
    </submittedName>
</protein>